<name>A0ABY4ZM33_9CAUL</name>
<dbReference type="EMBL" id="CP096040">
    <property type="protein sequence ID" value="USQ93857.1"/>
    <property type="molecule type" value="Genomic_DNA"/>
</dbReference>
<organism evidence="2 3">
    <name type="scientific">Caulobacter segnis</name>
    <dbReference type="NCBI Taxonomy" id="88688"/>
    <lineage>
        <taxon>Bacteria</taxon>
        <taxon>Pseudomonadati</taxon>
        <taxon>Pseudomonadota</taxon>
        <taxon>Alphaproteobacteria</taxon>
        <taxon>Caulobacterales</taxon>
        <taxon>Caulobacteraceae</taxon>
        <taxon>Caulobacter</taxon>
    </lineage>
</organism>
<evidence type="ECO:0000313" key="2">
    <source>
        <dbReference type="EMBL" id="USQ93857.1"/>
    </source>
</evidence>
<dbReference type="Proteomes" id="UP001057520">
    <property type="component" value="Chromosome"/>
</dbReference>
<sequence length="225" mass="24044">MGIATRLVIVFAAAAAVAAPACAEVVVQKPVTSVSAYEGRFTGYSAALPLDLSTDSEKVALTVKSSGMLDNPTYDFDLNLSRKPDDDRLGERSMALGASWNQNEAKLRSSMSRMFGFGLLPRANYIRFSMDMDASQAVAVPDKVPVARANLRSSLTLDGKPIGSIAFGGGSTGNEGIDLSLTRPFDIPAEITVSLRGANVRGVNARDEWRLQDARAMVKLVKASW</sequence>
<accession>A0ABY4ZM33</accession>
<feature type="chain" id="PRO_5045621945" evidence="1">
    <location>
        <begin position="24"/>
        <end position="225"/>
    </location>
</feature>
<proteinExistence type="predicted"/>
<keyword evidence="1" id="KW-0732">Signal</keyword>
<evidence type="ECO:0000313" key="3">
    <source>
        <dbReference type="Proteomes" id="UP001057520"/>
    </source>
</evidence>
<gene>
    <name evidence="2" type="ORF">MZV50_14650</name>
</gene>
<evidence type="ECO:0000256" key="1">
    <source>
        <dbReference type="SAM" id="SignalP"/>
    </source>
</evidence>
<reference evidence="2 3" key="1">
    <citation type="submission" date="2022-04" db="EMBL/GenBank/DDBJ databases">
        <title>Genome sequence of soybean root-associated Caulobacter segnis RL271.</title>
        <authorList>
            <person name="Longley R."/>
            <person name="Bonito G."/>
            <person name="Trigodet F."/>
            <person name="Crosson S."/>
            <person name="Fiebig A."/>
        </authorList>
    </citation>
    <scope>NUCLEOTIDE SEQUENCE [LARGE SCALE GENOMIC DNA]</scope>
    <source>
        <strain evidence="2 3">RL271</strain>
    </source>
</reference>
<feature type="signal peptide" evidence="1">
    <location>
        <begin position="1"/>
        <end position="23"/>
    </location>
</feature>
<keyword evidence="3" id="KW-1185">Reference proteome</keyword>
<protein>
    <submittedName>
        <fullName evidence="2">Uncharacterized protein</fullName>
    </submittedName>
</protein>